<dbReference type="WBParaSite" id="nRc.2.0.1.t41499-RA">
    <property type="protein sequence ID" value="nRc.2.0.1.t41499-RA"/>
    <property type="gene ID" value="nRc.2.0.1.g41499"/>
</dbReference>
<reference evidence="3" key="1">
    <citation type="submission" date="2022-11" db="UniProtKB">
        <authorList>
            <consortium name="WormBaseParasite"/>
        </authorList>
    </citation>
    <scope>IDENTIFICATION</scope>
</reference>
<dbReference type="AlphaFoldDB" id="A0A915KRI4"/>
<evidence type="ECO:0000256" key="1">
    <source>
        <dbReference type="SAM" id="MobiDB-lite"/>
    </source>
</evidence>
<keyword evidence="2" id="KW-1185">Reference proteome</keyword>
<feature type="region of interest" description="Disordered" evidence="1">
    <location>
        <begin position="37"/>
        <end position="62"/>
    </location>
</feature>
<protein>
    <submittedName>
        <fullName evidence="3">Uncharacterized protein</fullName>
    </submittedName>
</protein>
<organism evidence="2 3">
    <name type="scientific">Romanomermis culicivorax</name>
    <name type="common">Nematode worm</name>
    <dbReference type="NCBI Taxonomy" id="13658"/>
    <lineage>
        <taxon>Eukaryota</taxon>
        <taxon>Metazoa</taxon>
        <taxon>Ecdysozoa</taxon>
        <taxon>Nematoda</taxon>
        <taxon>Enoplea</taxon>
        <taxon>Dorylaimia</taxon>
        <taxon>Mermithida</taxon>
        <taxon>Mermithoidea</taxon>
        <taxon>Mermithidae</taxon>
        <taxon>Romanomermis</taxon>
    </lineage>
</organism>
<sequence>MAPWVAQKPSYHFPMSRYVTITTRVQQKLPDFGTHFLEQQRGPRPLSMQYTSPKVLGALRRE</sequence>
<evidence type="ECO:0000313" key="2">
    <source>
        <dbReference type="Proteomes" id="UP000887565"/>
    </source>
</evidence>
<name>A0A915KRI4_ROMCU</name>
<dbReference type="Proteomes" id="UP000887565">
    <property type="component" value="Unplaced"/>
</dbReference>
<accession>A0A915KRI4</accession>
<evidence type="ECO:0000313" key="3">
    <source>
        <dbReference type="WBParaSite" id="nRc.2.0.1.t41499-RA"/>
    </source>
</evidence>
<proteinExistence type="predicted"/>